<keyword evidence="2" id="KW-1185">Reference proteome</keyword>
<accession>A0ABR2CW81</accession>
<proteinExistence type="predicted"/>
<dbReference type="Proteomes" id="UP001472677">
    <property type="component" value="Unassembled WGS sequence"/>
</dbReference>
<sequence length="80" mass="9009">MKGSFTCAYLQVPDFTVLYLVMKAVPATCLGPSLTRWWLSFTCVQRVNELTIFEVMCGWDFANQNECSCPDVIDFSDLAA</sequence>
<protein>
    <recommendedName>
        <fullName evidence="3">Secreted protein</fullName>
    </recommendedName>
</protein>
<evidence type="ECO:0000313" key="1">
    <source>
        <dbReference type="EMBL" id="KAK8524615.1"/>
    </source>
</evidence>
<reference evidence="1 2" key="1">
    <citation type="journal article" date="2024" name="G3 (Bethesda)">
        <title>Genome assembly of Hibiscus sabdariffa L. provides insights into metabolisms of medicinal natural products.</title>
        <authorList>
            <person name="Kim T."/>
        </authorList>
    </citation>
    <scope>NUCLEOTIDE SEQUENCE [LARGE SCALE GENOMIC DNA]</scope>
    <source>
        <strain evidence="1">TK-2024</strain>
        <tissue evidence="1">Old leaves</tissue>
    </source>
</reference>
<evidence type="ECO:0008006" key="3">
    <source>
        <dbReference type="Google" id="ProtNLM"/>
    </source>
</evidence>
<organism evidence="1 2">
    <name type="scientific">Hibiscus sabdariffa</name>
    <name type="common">roselle</name>
    <dbReference type="NCBI Taxonomy" id="183260"/>
    <lineage>
        <taxon>Eukaryota</taxon>
        <taxon>Viridiplantae</taxon>
        <taxon>Streptophyta</taxon>
        <taxon>Embryophyta</taxon>
        <taxon>Tracheophyta</taxon>
        <taxon>Spermatophyta</taxon>
        <taxon>Magnoliopsida</taxon>
        <taxon>eudicotyledons</taxon>
        <taxon>Gunneridae</taxon>
        <taxon>Pentapetalae</taxon>
        <taxon>rosids</taxon>
        <taxon>malvids</taxon>
        <taxon>Malvales</taxon>
        <taxon>Malvaceae</taxon>
        <taxon>Malvoideae</taxon>
        <taxon>Hibiscus</taxon>
    </lineage>
</organism>
<gene>
    <name evidence="1" type="ORF">V6N12_029478</name>
</gene>
<evidence type="ECO:0000313" key="2">
    <source>
        <dbReference type="Proteomes" id="UP001472677"/>
    </source>
</evidence>
<comment type="caution">
    <text evidence="1">The sequence shown here is derived from an EMBL/GenBank/DDBJ whole genome shotgun (WGS) entry which is preliminary data.</text>
</comment>
<name>A0ABR2CW81_9ROSI</name>
<dbReference type="EMBL" id="JBBPBM010000041">
    <property type="protein sequence ID" value="KAK8524615.1"/>
    <property type="molecule type" value="Genomic_DNA"/>
</dbReference>